<dbReference type="InterPro" id="IPR058543">
    <property type="entry name" value="Beta-prop_RSE1/DDB1/CPSF1_2nd"/>
</dbReference>
<evidence type="ECO:0000256" key="2">
    <source>
        <dbReference type="ARBA" id="ARBA00023242"/>
    </source>
</evidence>
<evidence type="ECO:0000259" key="5">
    <source>
        <dbReference type="Pfam" id="PF10433"/>
    </source>
</evidence>
<dbReference type="InterPro" id="IPR050358">
    <property type="entry name" value="RSE1/DDB1/CFT1"/>
</dbReference>
<feature type="domain" description="RSE1/DDB1/CPSF1 first beta-propeller" evidence="5">
    <location>
        <begin position="13"/>
        <end position="67"/>
    </location>
</feature>
<evidence type="ECO:0000259" key="6">
    <source>
        <dbReference type="Pfam" id="PF23726"/>
    </source>
</evidence>
<dbReference type="EMBL" id="JAAAUQ010000772">
    <property type="protein sequence ID" value="KAF9147686.1"/>
    <property type="molecule type" value="Genomic_DNA"/>
</dbReference>
<gene>
    <name evidence="7" type="primary">DDB1A</name>
    <name evidence="7" type="ORF">BG015_010641</name>
</gene>
<dbReference type="Gene3D" id="1.10.150.910">
    <property type="match status" value="1"/>
</dbReference>
<dbReference type="Gene3D" id="2.130.10.10">
    <property type="entry name" value="YVTN repeat-like/Quinoprotein amine dehydrogenase"/>
    <property type="match status" value="4"/>
</dbReference>
<evidence type="ECO:0000313" key="8">
    <source>
        <dbReference type="Proteomes" id="UP000748756"/>
    </source>
</evidence>
<protein>
    <submittedName>
        <fullName evidence="7">DNA damage-binding protein 1a</fullName>
    </submittedName>
</protein>
<dbReference type="InterPro" id="IPR015943">
    <property type="entry name" value="WD40/YVTN_repeat-like_dom_sf"/>
</dbReference>
<dbReference type="Pfam" id="PF23726">
    <property type="entry name" value="Beta-prop_RSE1_2nd"/>
    <property type="match status" value="2"/>
</dbReference>
<evidence type="ECO:0000259" key="4">
    <source>
        <dbReference type="Pfam" id="PF03178"/>
    </source>
</evidence>
<comment type="caution">
    <text evidence="7">The sequence shown here is derived from an EMBL/GenBank/DDBJ whole genome shotgun (WGS) entry which is preliminary data.</text>
</comment>
<proteinExistence type="predicted"/>
<keyword evidence="2" id="KW-0539">Nucleus</keyword>
<feature type="compositionally biased region" description="Polar residues" evidence="3">
    <location>
        <begin position="84"/>
        <end position="105"/>
    </location>
</feature>
<name>A0A9P5V8R1_9FUNG</name>
<feature type="domain" description="RSE1/DDB1/CPSF1 second beta-propeller" evidence="6">
    <location>
        <begin position="359"/>
        <end position="549"/>
    </location>
</feature>
<dbReference type="GO" id="GO:0005634">
    <property type="term" value="C:nucleus"/>
    <property type="evidence" value="ECO:0007669"/>
    <property type="project" value="UniProtKB-SubCell"/>
</dbReference>
<dbReference type="GO" id="GO:0003676">
    <property type="term" value="F:nucleic acid binding"/>
    <property type="evidence" value="ECO:0007669"/>
    <property type="project" value="InterPro"/>
</dbReference>
<evidence type="ECO:0000313" key="7">
    <source>
        <dbReference type="EMBL" id="KAF9147686.1"/>
    </source>
</evidence>
<feature type="domain" description="RSE1/DDB1/CPSF1 second beta-propeller" evidence="6">
    <location>
        <begin position="556"/>
        <end position="670"/>
    </location>
</feature>
<keyword evidence="8" id="KW-1185">Reference proteome</keyword>
<feature type="domain" description="RSE1/DDB1/CPSF1 C-terminal" evidence="4">
    <location>
        <begin position="730"/>
        <end position="1042"/>
    </location>
</feature>
<reference evidence="7" key="1">
    <citation type="journal article" date="2020" name="Fungal Divers.">
        <title>Resolving the Mortierellaceae phylogeny through synthesis of multi-gene phylogenetics and phylogenomics.</title>
        <authorList>
            <person name="Vandepol N."/>
            <person name="Liber J."/>
            <person name="Desiro A."/>
            <person name="Na H."/>
            <person name="Kennedy M."/>
            <person name="Barry K."/>
            <person name="Grigoriev I.V."/>
            <person name="Miller A.N."/>
            <person name="O'Donnell K."/>
            <person name="Stajich J.E."/>
            <person name="Bonito G."/>
        </authorList>
    </citation>
    <scope>NUCLEOTIDE SEQUENCE</scope>
    <source>
        <strain evidence="7">NRRL 6426</strain>
    </source>
</reference>
<feature type="region of interest" description="Disordered" evidence="3">
    <location>
        <begin position="73"/>
        <end position="105"/>
    </location>
</feature>
<evidence type="ECO:0000256" key="1">
    <source>
        <dbReference type="ARBA" id="ARBA00004123"/>
    </source>
</evidence>
<evidence type="ECO:0000256" key="3">
    <source>
        <dbReference type="SAM" id="MobiDB-lite"/>
    </source>
</evidence>
<dbReference type="OrthoDB" id="433457at2759"/>
<dbReference type="PANTHER" id="PTHR10644">
    <property type="entry name" value="DNA REPAIR/RNA PROCESSING CPSF FAMILY"/>
    <property type="match status" value="1"/>
</dbReference>
<accession>A0A9P5V8R1</accession>
<feature type="domain" description="RSE1/DDB1/CPSF1 first beta-propeller" evidence="5">
    <location>
        <begin position="107"/>
        <end position="314"/>
    </location>
</feature>
<dbReference type="Proteomes" id="UP000748756">
    <property type="component" value="Unassembled WGS sequence"/>
</dbReference>
<dbReference type="InterPro" id="IPR018846">
    <property type="entry name" value="Beta-prop_RSE1/DDB1/CPSF1_1st"/>
</dbReference>
<comment type="subcellular location">
    <subcellularLocation>
        <location evidence="1">Nucleus</location>
    </subcellularLocation>
</comment>
<dbReference type="InterPro" id="IPR004871">
    <property type="entry name" value="RSE1/DDB1/CPSF1_C"/>
</dbReference>
<dbReference type="Pfam" id="PF10433">
    <property type="entry name" value="Beta-prop_RSE1_1st"/>
    <property type="match status" value="2"/>
</dbReference>
<organism evidence="7 8">
    <name type="scientific">Linnemannia schmuckeri</name>
    <dbReference type="NCBI Taxonomy" id="64567"/>
    <lineage>
        <taxon>Eukaryota</taxon>
        <taxon>Fungi</taxon>
        <taxon>Fungi incertae sedis</taxon>
        <taxon>Mucoromycota</taxon>
        <taxon>Mortierellomycotina</taxon>
        <taxon>Mortierellomycetes</taxon>
        <taxon>Mortierellales</taxon>
        <taxon>Mortierellaceae</taxon>
        <taxon>Linnemannia</taxon>
    </lineage>
</organism>
<sequence length="1079" mass="117171">MNIVFTARKSSAVFHAIKGNFTGPEDLNLILGKGTRVEVYLVSSDGLKMVKEFGIYGEIACLEPFRPPCIPVNPHSPMVPSGRTGASSGQSAGRQAHPSRSSTRSIDSTFLDPFDLPIDEVTIMSMVFLHGCQRPTLALLYQDKKEVRHVKTYEFDLKNKDKSETGWAQSGLSGARTCIAVPAPIGGFLVVGEYSISYFNPAQTTAISITMNATIMQCYNHIDQGTRYLLGDHKGMLYILVLEISNNAGSSSNRLIPVSGLKLESLGTISIPEALVYLDNDHAFVGSHLGDSQLVQLHENPDEQGEYVEIMETFTNIAPVLDFEVVDLEGQGQGQIVACSGAFKDGSLRIVRNGVGINDRAVLELPGIKGLWSLKENLDATTEDTLVMSFLNSTRVVRVTPDSEMVQEELDGFLSNTSTLLCGNAQAGLLLQVTEGSVRLIAPPQHIQAGLVSEWKPPAGELISIASMNGTQCLVAVGGKTLVYLDIGSEVVKKVGQTTFENEIACIDVNAIDGGDRHASQVCAVGLWTDIKVLLVRLPTMEILASHDLPGDILPRDGNLLTFVLDATLSSLPTPKKISLGTQPVMLRQISAAQAEDGLAAAPGSAAGKSDHVFACSDRPTVIYSSNRKILYSNVNLKQVATVASFNCTAFPNALALVGSDEESVLRIGSIDEFQELHVRTVPVHESARRIAYMSSRKCFGVLTTQIVCDEPETFGTTRIVACDEEEIGFVRLYDDQTFDVLDSYELQKDEAPQCITAVTFAGDPTSYIAVGTADTISEGVPTKGRILILEVSETSKLKLVTELEVQGGVMSVKEFQGKLLCGVNHRICLYAWKTSEKGSSDNNLTLECTHRGFILVLTLAVHGEFIIAGDMIMSMTLLRYTDKKITEIARDSSMDMLTALEAIDDETFIAADNASSVFTLVKNTETTSEDEAKRLQWSGGWHLGDQINRFKHGSLVMANQENDAPAIPKLLFATVSGAIGVVATLTADKYELLHKLETNMSKVIRGVGGLDHAKWRQFRSDQRTLPSTNFVDGDLIELFLDLTEDEVNKVMMGSEGGEAIDVPVAEMTKLIEELSRLH</sequence>
<dbReference type="Pfam" id="PF03178">
    <property type="entry name" value="CPSF_A"/>
    <property type="match status" value="1"/>
</dbReference>
<dbReference type="AlphaFoldDB" id="A0A9P5V8R1"/>